<proteinExistence type="predicted"/>
<sequence>MRRETQATMSPRAAAETPADPPMPSAHVPASALVYETLRARIVSLQLPPGARLSRPELAAAFGVSQSPVREALLQLEAVGLVATFRQSRTEVTLIDPAKLRQEHFLRAGIECEVANALAAAPDKSVLLKARGILKMQEALSDDLHQIELFRELDADFHRELFAAAGQEALHGLVADRSSQMARVRALDLPRTSKMRSVIEGHAAVLAAIDAGDRHGASDAMRRHLSGSIERLPEIVAQRPDYFAAR</sequence>
<dbReference type="PROSITE" id="PS50949">
    <property type="entry name" value="HTH_GNTR"/>
    <property type="match status" value="1"/>
</dbReference>
<gene>
    <name evidence="6" type="ORF">SAMN05216258_10127</name>
</gene>
<keyword evidence="7" id="KW-1185">Reference proteome</keyword>
<dbReference type="Gene3D" id="1.10.10.10">
    <property type="entry name" value="Winged helix-like DNA-binding domain superfamily/Winged helix DNA-binding domain"/>
    <property type="match status" value="1"/>
</dbReference>
<accession>A0A1I3BE65</accession>
<dbReference type="SUPFAM" id="SSF48008">
    <property type="entry name" value="GntR ligand-binding domain-like"/>
    <property type="match status" value="1"/>
</dbReference>
<keyword evidence="1" id="KW-0805">Transcription regulation</keyword>
<feature type="region of interest" description="Disordered" evidence="4">
    <location>
        <begin position="1"/>
        <end position="27"/>
    </location>
</feature>
<dbReference type="STRING" id="1114924.SAMN05216258_10127"/>
<dbReference type="PANTHER" id="PTHR43537">
    <property type="entry name" value="TRANSCRIPTIONAL REGULATOR, GNTR FAMILY"/>
    <property type="match status" value="1"/>
</dbReference>
<name>A0A1I3BE65_9RHOB</name>
<protein>
    <submittedName>
        <fullName evidence="6">Transcriptional regulator, GntR family</fullName>
    </submittedName>
</protein>
<evidence type="ECO:0000313" key="6">
    <source>
        <dbReference type="EMBL" id="SFH60558.1"/>
    </source>
</evidence>
<dbReference type="Pfam" id="PF07729">
    <property type="entry name" value="FCD"/>
    <property type="match status" value="1"/>
</dbReference>
<dbReference type="EMBL" id="FOQH01000001">
    <property type="protein sequence ID" value="SFH60558.1"/>
    <property type="molecule type" value="Genomic_DNA"/>
</dbReference>
<dbReference type="SMART" id="SM00895">
    <property type="entry name" value="FCD"/>
    <property type="match status" value="1"/>
</dbReference>
<dbReference type="InterPro" id="IPR036388">
    <property type="entry name" value="WH-like_DNA-bd_sf"/>
</dbReference>
<evidence type="ECO:0000256" key="1">
    <source>
        <dbReference type="ARBA" id="ARBA00023015"/>
    </source>
</evidence>
<dbReference type="AlphaFoldDB" id="A0A1I3BE65"/>
<evidence type="ECO:0000313" key="7">
    <source>
        <dbReference type="Proteomes" id="UP000199377"/>
    </source>
</evidence>
<reference evidence="6 7" key="1">
    <citation type="submission" date="2016-10" db="EMBL/GenBank/DDBJ databases">
        <authorList>
            <person name="de Groot N.N."/>
        </authorList>
    </citation>
    <scope>NUCLEOTIDE SEQUENCE [LARGE SCALE GENOMIC DNA]</scope>
    <source>
        <strain evidence="6 7">CGMCC 1.11030</strain>
    </source>
</reference>
<evidence type="ECO:0000259" key="5">
    <source>
        <dbReference type="PROSITE" id="PS50949"/>
    </source>
</evidence>
<dbReference type="InterPro" id="IPR036390">
    <property type="entry name" value="WH_DNA-bd_sf"/>
</dbReference>
<dbReference type="RefSeq" id="WP_218160902.1">
    <property type="nucleotide sequence ID" value="NZ_FOQH01000001.1"/>
</dbReference>
<evidence type="ECO:0000256" key="4">
    <source>
        <dbReference type="SAM" id="MobiDB-lite"/>
    </source>
</evidence>
<dbReference type="InterPro" id="IPR000524">
    <property type="entry name" value="Tscrpt_reg_HTH_GntR"/>
</dbReference>
<dbReference type="GO" id="GO:0003700">
    <property type="term" value="F:DNA-binding transcription factor activity"/>
    <property type="evidence" value="ECO:0007669"/>
    <property type="project" value="InterPro"/>
</dbReference>
<dbReference type="InterPro" id="IPR008920">
    <property type="entry name" value="TF_FadR/GntR_C"/>
</dbReference>
<keyword evidence="2" id="KW-0238">DNA-binding</keyword>
<keyword evidence="3" id="KW-0804">Transcription</keyword>
<evidence type="ECO:0000256" key="2">
    <source>
        <dbReference type="ARBA" id="ARBA00023125"/>
    </source>
</evidence>
<dbReference type="InterPro" id="IPR011711">
    <property type="entry name" value="GntR_C"/>
</dbReference>
<organism evidence="6 7">
    <name type="scientific">Albimonas pacifica</name>
    <dbReference type="NCBI Taxonomy" id="1114924"/>
    <lineage>
        <taxon>Bacteria</taxon>
        <taxon>Pseudomonadati</taxon>
        <taxon>Pseudomonadota</taxon>
        <taxon>Alphaproteobacteria</taxon>
        <taxon>Rhodobacterales</taxon>
        <taxon>Paracoccaceae</taxon>
        <taxon>Albimonas</taxon>
    </lineage>
</organism>
<dbReference type="SMART" id="SM00345">
    <property type="entry name" value="HTH_GNTR"/>
    <property type="match status" value="1"/>
</dbReference>
<dbReference type="Pfam" id="PF00392">
    <property type="entry name" value="GntR"/>
    <property type="match status" value="1"/>
</dbReference>
<feature type="domain" description="HTH gntR-type" evidence="5">
    <location>
        <begin position="28"/>
        <end position="95"/>
    </location>
</feature>
<dbReference type="Gene3D" id="1.20.120.530">
    <property type="entry name" value="GntR ligand-binding domain-like"/>
    <property type="match status" value="1"/>
</dbReference>
<dbReference type="Proteomes" id="UP000199377">
    <property type="component" value="Unassembled WGS sequence"/>
</dbReference>
<dbReference type="PANTHER" id="PTHR43537:SF45">
    <property type="entry name" value="GNTR FAMILY REGULATORY PROTEIN"/>
    <property type="match status" value="1"/>
</dbReference>
<dbReference type="GO" id="GO:0003677">
    <property type="term" value="F:DNA binding"/>
    <property type="evidence" value="ECO:0007669"/>
    <property type="project" value="UniProtKB-KW"/>
</dbReference>
<evidence type="ECO:0000256" key="3">
    <source>
        <dbReference type="ARBA" id="ARBA00023163"/>
    </source>
</evidence>
<dbReference type="SUPFAM" id="SSF46785">
    <property type="entry name" value="Winged helix' DNA-binding domain"/>
    <property type="match status" value="1"/>
</dbReference>
<dbReference type="CDD" id="cd07377">
    <property type="entry name" value="WHTH_GntR"/>
    <property type="match status" value="1"/>
</dbReference>